<evidence type="ECO:0000313" key="2">
    <source>
        <dbReference type="Proteomes" id="UP001283361"/>
    </source>
</evidence>
<reference evidence="1" key="1">
    <citation type="journal article" date="2023" name="G3 (Bethesda)">
        <title>A reference genome for the long-term kleptoplast-retaining sea slug Elysia crispata morphotype clarki.</title>
        <authorList>
            <person name="Eastman K.E."/>
            <person name="Pendleton A.L."/>
            <person name="Shaikh M.A."/>
            <person name="Suttiyut T."/>
            <person name="Ogas R."/>
            <person name="Tomko P."/>
            <person name="Gavelis G."/>
            <person name="Widhalm J.R."/>
            <person name="Wisecaver J.H."/>
        </authorList>
    </citation>
    <scope>NUCLEOTIDE SEQUENCE</scope>
    <source>
        <strain evidence="1">ECLA1</strain>
    </source>
</reference>
<evidence type="ECO:0000313" key="1">
    <source>
        <dbReference type="EMBL" id="KAK3773216.1"/>
    </source>
</evidence>
<dbReference type="Proteomes" id="UP001283361">
    <property type="component" value="Unassembled WGS sequence"/>
</dbReference>
<dbReference type="EMBL" id="JAWDGP010003555">
    <property type="protein sequence ID" value="KAK3773216.1"/>
    <property type="molecule type" value="Genomic_DNA"/>
</dbReference>
<name>A0AAE0ZQN3_9GAST</name>
<protein>
    <submittedName>
        <fullName evidence="1">Uncharacterized protein</fullName>
    </submittedName>
</protein>
<organism evidence="1 2">
    <name type="scientific">Elysia crispata</name>
    <name type="common">lettuce slug</name>
    <dbReference type="NCBI Taxonomy" id="231223"/>
    <lineage>
        <taxon>Eukaryota</taxon>
        <taxon>Metazoa</taxon>
        <taxon>Spiralia</taxon>
        <taxon>Lophotrochozoa</taxon>
        <taxon>Mollusca</taxon>
        <taxon>Gastropoda</taxon>
        <taxon>Heterobranchia</taxon>
        <taxon>Euthyneura</taxon>
        <taxon>Panpulmonata</taxon>
        <taxon>Sacoglossa</taxon>
        <taxon>Placobranchoidea</taxon>
        <taxon>Plakobranchidae</taxon>
        <taxon>Elysia</taxon>
    </lineage>
</organism>
<gene>
    <name evidence="1" type="ORF">RRG08_025882</name>
</gene>
<dbReference type="AlphaFoldDB" id="A0AAE0ZQN3"/>
<comment type="caution">
    <text evidence="1">The sequence shown here is derived from an EMBL/GenBank/DDBJ whole genome shotgun (WGS) entry which is preliminary data.</text>
</comment>
<keyword evidence="2" id="KW-1185">Reference proteome</keyword>
<sequence length="151" mass="15978">MCAGGRRDVRGKIVLLRVILSSAPSRLVCQVRVPILASRTLACRLTRSPTGHRQSCWSSQTVRLPEVGAKLLPARLTVQHHIATKNGCCDDVFSVLAVCEQSGAATFSVRGGSKILVVTLAGQGSRGCSDNVAAEEDSIVSSKDCSDDTRA</sequence>
<accession>A0AAE0ZQN3</accession>
<proteinExistence type="predicted"/>